<accession>A0A2V3L4V5</accession>
<dbReference type="AlphaFoldDB" id="A0A2V3L4V5"/>
<name>A0A2V3L4V5_KLEVA</name>
<organism evidence="1 2">
    <name type="scientific">Klebsiella variicola</name>
    <dbReference type="NCBI Taxonomy" id="244366"/>
    <lineage>
        <taxon>Bacteria</taxon>
        <taxon>Pseudomonadati</taxon>
        <taxon>Pseudomonadota</taxon>
        <taxon>Gammaproteobacteria</taxon>
        <taxon>Enterobacterales</taxon>
        <taxon>Enterobacteriaceae</taxon>
        <taxon>Klebsiella/Raoultella group</taxon>
        <taxon>Klebsiella</taxon>
        <taxon>Klebsiella pneumoniae complex</taxon>
    </lineage>
</organism>
<reference evidence="1 2" key="1">
    <citation type="submission" date="2020-08" db="EMBL/GenBank/DDBJ databases">
        <title>Complete genome sequence of Klebsiella pneumoniae KP2757.</title>
        <authorList>
            <person name="Zhang X."/>
        </authorList>
    </citation>
    <scope>NUCLEOTIDE SEQUENCE [LARGE SCALE GENOMIC DNA]</scope>
    <source>
        <strain evidence="1 2">KP2757</strain>
    </source>
</reference>
<protein>
    <recommendedName>
        <fullName evidence="3">Lipoprotein</fullName>
    </recommendedName>
</protein>
<dbReference type="PROSITE" id="PS51257">
    <property type="entry name" value="PROKAR_LIPOPROTEIN"/>
    <property type="match status" value="1"/>
</dbReference>
<proteinExistence type="predicted"/>
<evidence type="ECO:0008006" key="3">
    <source>
        <dbReference type="Google" id="ProtNLM"/>
    </source>
</evidence>
<evidence type="ECO:0000313" key="2">
    <source>
        <dbReference type="Proteomes" id="UP000516181"/>
    </source>
</evidence>
<dbReference type="RefSeq" id="WP_110242431.1">
    <property type="nucleotide sequence ID" value="NZ_CP060807.1"/>
</dbReference>
<dbReference type="Proteomes" id="UP000516181">
    <property type="component" value="Chromosome"/>
</dbReference>
<sequence length="212" mass="22864">MKYSIGMAVTLLLSTPVLAACELEINQSPLTLVLSDQNQARVSSCADFIALRKAGETVDALPGLSDPDGRAAEAALFSCWLQAYTIDHTLFPSAAPKPTLAEVVQHFPASAAFIVSDDEKQDVAKNYVGKTIADYTPDLKARDDRLESAASASGYVLDEYYAFTDKQGHQLNIVALVGYAIGGTASVKSYYRIDNTHARVWSVTLLDENSPL</sequence>
<gene>
    <name evidence="1" type="ORF">IAP99_13040</name>
</gene>
<dbReference type="EMBL" id="CP060807">
    <property type="protein sequence ID" value="QNP27192.1"/>
    <property type="molecule type" value="Genomic_DNA"/>
</dbReference>
<evidence type="ECO:0000313" key="1">
    <source>
        <dbReference type="EMBL" id="QNP27192.1"/>
    </source>
</evidence>